<evidence type="ECO:0000313" key="1">
    <source>
        <dbReference type="EMBL" id="DAD85969.1"/>
    </source>
</evidence>
<reference evidence="1" key="1">
    <citation type="journal article" date="2021" name="Proc. Natl. Acad. Sci. U.S.A.">
        <title>A Catalog of Tens of Thousands of Viruses from Human Metagenomes Reveals Hidden Associations with Chronic Diseases.</title>
        <authorList>
            <person name="Tisza M.J."/>
            <person name="Buck C.B."/>
        </authorList>
    </citation>
    <scope>NUCLEOTIDE SEQUENCE</scope>
    <source>
        <strain evidence="1">Ct4bw6</strain>
    </source>
</reference>
<name>A0A8S5MUF0_9VIRU</name>
<organism evidence="1">
    <name type="scientific">Phage sp. ct4bw6</name>
    <dbReference type="NCBI Taxonomy" id="2826747"/>
    <lineage>
        <taxon>Viruses</taxon>
    </lineage>
</organism>
<proteinExistence type="predicted"/>
<sequence length="101" mass="11336">MLMSKCVCQVTSSPVLGRVAPQLSRVGPHYWDYSVCLHTIPKSGCDECLTLKPLFREQRHRFALAMRPGICKTRARPRAHTHSRPLPPDGVRGERTLVLCG</sequence>
<dbReference type="EMBL" id="BK014991">
    <property type="protein sequence ID" value="DAD85969.1"/>
    <property type="molecule type" value="Genomic_DNA"/>
</dbReference>
<accession>A0A8S5MUF0</accession>
<protein>
    <submittedName>
        <fullName evidence="1">Uncharacterized protein</fullName>
    </submittedName>
</protein>